<feature type="compositionally biased region" description="Gly residues" evidence="1">
    <location>
        <begin position="8"/>
        <end position="17"/>
    </location>
</feature>
<organism evidence="2 3">
    <name type="scientific">Adineta ricciae</name>
    <name type="common">Rotifer</name>
    <dbReference type="NCBI Taxonomy" id="249248"/>
    <lineage>
        <taxon>Eukaryota</taxon>
        <taxon>Metazoa</taxon>
        <taxon>Spiralia</taxon>
        <taxon>Gnathifera</taxon>
        <taxon>Rotifera</taxon>
        <taxon>Eurotatoria</taxon>
        <taxon>Bdelloidea</taxon>
        <taxon>Adinetida</taxon>
        <taxon>Adinetidae</taxon>
        <taxon>Adineta</taxon>
    </lineage>
</organism>
<proteinExistence type="predicted"/>
<feature type="non-terminal residue" evidence="2">
    <location>
        <position position="1"/>
    </location>
</feature>
<protein>
    <submittedName>
        <fullName evidence="2">Uncharacterized protein</fullName>
    </submittedName>
</protein>
<gene>
    <name evidence="2" type="ORF">XAT740_LOCUS61463</name>
</gene>
<accession>A0A816HCM3</accession>
<reference evidence="2" key="1">
    <citation type="submission" date="2021-02" db="EMBL/GenBank/DDBJ databases">
        <authorList>
            <person name="Nowell W R."/>
        </authorList>
    </citation>
    <scope>NUCLEOTIDE SEQUENCE</scope>
</reference>
<dbReference type="EMBL" id="CAJNOR010016175">
    <property type="protein sequence ID" value="CAF1684383.1"/>
    <property type="molecule type" value="Genomic_DNA"/>
</dbReference>
<keyword evidence="3" id="KW-1185">Reference proteome</keyword>
<evidence type="ECO:0000256" key="1">
    <source>
        <dbReference type="SAM" id="MobiDB-lite"/>
    </source>
</evidence>
<comment type="caution">
    <text evidence="2">The sequence shown here is derived from an EMBL/GenBank/DDBJ whole genome shotgun (WGS) entry which is preliminary data.</text>
</comment>
<feature type="region of interest" description="Disordered" evidence="1">
    <location>
        <begin position="1"/>
        <end position="67"/>
    </location>
</feature>
<dbReference type="Proteomes" id="UP000663828">
    <property type="component" value="Unassembled WGS sequence"/>
</dbReference>
<evidence type="ECO:0000313" key="3">
    <source>
        <dbReference type="Proteomes" id="UP000663828"/>
    </source>
</evidence>
<dbReference type="AlphaFoldDB" id="A0A816HCM3"/>
<sequence length="285" mass="32050">SRPPTSGKGNGQDGGGHAQATSDAQLPTGEVESAGRHRRSTASSAAPRSVREDFATHGIPPDDGLHCRRRSAYERVAEELRSGHGYLPREPSARYRSPQINAHDVRHYEALPSPSTSSSYVFSSRLRRSRTRFGSPSERFYLAQIHPALFTKHVSRCGASSLVRAAVLSPTWSHDRADAHVHQSNRYKMLGPLDATHSEQQQLSDVVKSIDSALQALYDKKLLPKEYFDRFQVRQKSTLQLPHMYFLAELDQHGDLVSVRPRLSSCQRCPVYTLATYLDEFNRRR</sequence>
<name>A0A816HCM3_ADIRI</name>
<evidence type="ECO:0000313" key="2">
    <source>
        <dbReference type="EMBL" id="CAF1684383.1"/>
    </source>
</evidence>